<sequence>MTPLRLGISPCPNDTYIFFALLRHFQDQLPVEVHFHDIEELNQLALEGAYDAVKISCALLDSVSAEYGLLRSGGALGRGCGPLLVSAGAKALFPGARVLSPGRHTTAQRLFQRYCPLSVNLEYRLFSDIMEALAAGKADFGILIHESRFTYQEHGLSLVQDLGVWWEETTGAPIPLGGIVLRRSCDPALASQLETLIRQSIAYARNHRAEVLDFCRQYAQEIDDAVMGSHIELYVNQYSHDIGPDGIRAIAYLLFGDHTAEPNFLWSQT</sequence>
<evidence type="ECO:0000256" key="3">
    <source>
        <dbReference type="ARBA" id="ARBA00023239"/>
    </source>
</evidence>
<dbReference type="InterPro" id="IPR003773">
    <property type="entry name" value="Menaquinone_biosynth"/>
</dbReference>
<comment type="catalytic activity">
    <reaction evidence="4">
        <text>cyclic dehypoxanthinylfutalosinate = 1,4-dihydroxy-6-naphthoate + dihydroxyacetone</text>
        <dbReference type="Rhea" id="RHEA:33087"/>
        <dbReference type="ChEBI" id="CHEBI:16016"/>
        <dbReference type="ChEBI" id="CHEBI:64254"/>
        <dbReference type="ChEBI" id="CHEBI:64270"/>
        <dbReference type="EC" id="4.1.99.29"/>
    </reaction>
</comment>
<proteinExistence type="inferred from homology"/>
<gene>
    <name evidence="4" type="primary">mqnD</name>
    <name evidence="5" type="ordered locus">Selin_1733</name>
</gene>
<dbReference type="PANTHER" id="PTHR37167:SF1">
    <property type="entry name" value="1,4-DIHYDROXY-6-NAPHTOATE SYNTHASE"/>
    <property type="match status" value="1"/>
</dbReference>
<keyword evidence="2 4" id="KW-0474">Menaquinone biosynthesis</keyword>
<dbReference type="Gene3D" id="3.40.190.10">
    <property type="entry name" value="Periplasmic binding protein-like II"/>
    <property type="match status" value="2"/>
</dbReference>
<dbReference type="Proteomes" id="UP000002572">
    <property type="component" value="Chromosome"/>
</dbReference>
<dbReference type="KEGG" id="din:Selin_1733"/>
<dbReference type="HAMAP" id="MF_00996">
    <property type="entry name" value="MqnD"/>
    <property type="match status" value="1"/>
</dbReference>
<dbReference type="GO" id="GO:0016830">
    <property type="term" value="F:carbon-carbon lyase activity"/>
    <property type="evidence" value="ECO:0007669"/>
    <property type="project" value="UniProtKB-UniRule"/>
</dbReference>
<dbReference type="AlphaFoldDB" id="E6W142"/>
<dbReference type="CDD" id="cd13635">
    <property type="entry name" value="PBP2_Ttha1568_Mqnd"/>
    <property type="match status" value="1"/>
</dbReference>
<evidence type="ECO:0000256" key="1">
    <source>
        <dbReference type="ARBA" id="ARBA00004863"/>
    </source>
</evidence>
<evidence type="ECO:0000256" key="2">
    <source>
        <dbReference type="ARBA" id="ARBA00022428"/>
    </source>
</evidence>
<dbReference type="InterPro" id="IPR030869">
    <property type="entry name" value="MqnD"/>
</dbReference>
<dbReference type="RefSeq" id="WP_013506342.1">
    <property type="nucleotide sequence ID" value="NC_014836.1"/>
</dbReference>
<dbReference type="HOGENOM" id="CLU_070326_0_0_0"/>
<keyword evidence="3 4" id="KW-0456">Lyase</keyword>
<dbReference type="PANTHER" id="PTHR37167">
    <property type="entry name" value="1,4-DIHYDROXY-6-NAPHTOATE SYNTHASE"/>
    <property type="match status" value="1"/>
</dbReference>
<dbReference type="STRING" id="653733.Selin_1733"/>
<dbReference type="Pfam" id="PF02621">
    <property type="entry name" value="VitK2_biosynth"/>
    <property type="match status" value="1"/>
</dbReference>
<feature type="binding site" evidence="4">
    <location>
        <begin position="106"/>
        <end position="107"/>
    </location>
    <ligand>
        <name>substrate</name>
    </ligand>
</feature>
<dbReference type="SUPFAM" id="SSF53850">
    <property type="entry name" value="Periplasmic binding protein-like II"/>
    <property type="match status" value="1"/>
</dbReference>
<comment type="function">
    <text evidence="4">Catalyzes the conversion of cyclic dehypoxanthine futalosine (cyclic DHFL) into 1,4-dihydroxy-6-naphthoate, a step in the biosynthesis of menaquinone (MK, vitamin K2).</text>
</comment>
<feature type="active site" description="Proton acceptor" evidence="4">
    <location>
        <position position="145"/>
    </location>
</feature>
<evidence type="ECO:0000313" key="5">
    <source>
        <dbReference type="EMBL" id="ADU66462.1"/>
    </source>
</evidence>
<keyword evidence="6" id="KW-1185">Reference proteome</keyword>
<comment type="similarity">
    <text evidence="4">Belongs to the MqnA/MqnD family. MqnD subfamily.</text>
</comment>
<comment type="pathway">
    <text evidence="1 4">Quinol/quinone metabolism; menaquinone biosynthesis.</text>
</comment>
<dbReference type="EC" id="4.1.99.29" evidence="4"/>
<dbReference type="UniPathway" id="UPA00079"/>
<feature type="binding site" evidence="4">
    <location>
        <begin position="54"/>
        <end position="56"/>
    </location>
    <ligand>
        <name>substrate</name>
    </ligand>
</feature>
<dbReference type="OrthoDB" id="9809439at2"/>
<name>E6W142_DESIS</name>
<dbReference type="EMBL" id="CP002432">
    <property type="protein sequence ID" value="ADU66462.1"/>
    <property type="molecule type" value="Genomic_DNA"/>
</dbReference>
<reference evidence="5 6" key="1">
    <citation type="submission" date="2010-12" db="EMBL/GenBank/DDBJ databases">
        <title>Complete sequence of Desulfurispirillum indicum S5.</title>
        <authorList>
            <consortium name="US DOE Joint Genome Institute"/>
            <person name="Lucas S."/>
            <person name="Copeland A."/>
            <person name="Lapidus A."/>
            <person name="Cheng J.-F."/>
            <person name="Goodwin L."/>
            <person name="Pitluck S."/>
            <person name="Chertkov O."/>
            <person name="Held B."/>
            <person name="Detter J.C."/>
            <person name="Han C."/>
            <person name="Tapia R."/>
            <person name="Land M."/>
            <person name="Hauser L."/>
            <person name="Kyrpides N."/>
            <person name="Ivanova N."/>
            <person name="Mikhailova N."/>
            <person name="Haggblom M."/>
            <person name="Rauschenbach I."/>
            <person name="Bini E."/>
            <person name="Woyke T."/>
        </authorList>
    </citation>
    <scope>NUCLEOTIDE SEQUENCE [LARGE SCALE GENOMIC DNA]</scope>
    <source>
        <strain evidence="6">ATCC BAA-1389 / DSM 22839 / S5</strain>
    </source>
</reference>
<evidence type="ECO:0000256" key="4">
    <source>
        <dbReference type="HAMAP-Rule" id="MF_00996"/>
    </source>
</evidence>
<dbReference type="eggNOG" id="COG2107">
    <property type="taxonomic scope" value="Bacteria"/>
</dbReference>
<dbReference type="InParanoid" id="E6W142"/>
<evidence type="ECO:0000313" key="6">
    <source>
        <dbReference type="Proteomes" id="UP000002572"/>
    </source>
</evidence>
<accession>E6W142</accession>
<dbReference type="GO" id="GO:0009234">
    <property type="term" value="P:menaquinone biosynthetic process"/>
    <property type="evidence" value="ECO:0007669"/>
    <property type="project" value="UniProtKB-UniRule"/>
</dbReference>
<organism evidence="5 6">
    <name type="scientific">Desulfurispirillum indicum (strain ATCC BAA-1389 / DSM 22839 / S5)</name>
    <dbReference type="NCBI Taxonomy" id="653733"/>
    <lineage>
        <taxon>Bacteria</taxon>
        <taxon>Pseudomonadati</taxon>
        <taxon>Chrysiogenota</taxon>
        <taxon>Chrysiogenia</taxon>
        <taxon>Chrysiogenales</taxon>
        <taxon>Chrysiogenaceae</taxon>
        <taxon>Desulfurispirillum</taxon>
    </lineage>
</organism>
<protein>
    <recommendedName>
        <fullName evidence="4">1,4-dihydroxy-6-naphtoate synthase</fullName>
        <ecNumber evidence="4">4.1.99.29</ecNumber>
    </recommendedName>
    <alternativeName>
        <fullName evidence="4">Menaquinone biosynthetic enzyme MqnD</fullName>
    </alternativeName>
</protein>